<protein>
    <submittedName>
        <fullName evidence="4">S-layer homology domain-containing protein</fullName>
    </submittedName>
</protein>
<evidence type="ECO:0000313" key="5">
    <source>
        <dbReference type="Proteomes" id="UP000620366"/>
    </source>
</evidence>
<name>A0A926DEK2_9FIRM</name>
<reference evidence="4" key="1">
    <citation type="submission" date="2020-08" db="EMBL/GenBank/DDBJ databases">
        <title>Genome public.</title>
        <authorList>
            <person name="Liu C."/>
            <person name="Sun Q."/>
        </authorList>
    </citation>
    <scope>NUCLEOTIDE SEQUENCE</scope>
    <source>
        <strain evidence="4">BX7</strain>
    </source>
</reference>
<dbReference type="RefSeq" id="WP_249300224.1">
    <property type="nucleotide sequence ID" value="NZ_JACRSP010000002.1"/>
</dbReference>
<dbReference type="Pfam" id="PF00395">
    <property type="entry name" value="SLH"/>
    <property type="match status" value="3"/>
</dbReference>
<gene>
    <name evidence="4" type="ORF">H8695_06830</name>
</gene>
<feature type="chain" id="PRO_5037801889" evidence="2">
    <location>
        <begin position="26"/>
        <end position="1820"/>
    </location>
</feature>
<sequence length="1820" mass="188917">MKKRILSLALVLALAFSLLPVPAVAAQAQTTTHIIESEEDLIALGGTEITGDVELACDLNMAGRQMQPIAKLTGTFDGNGYTISNLSLSGAAGTMWDPVYTGLIAELDGTVRNVVVENITITADQNYNHLGTLVGVIQADESSVENCRVSGAITSTHSTGTIYLGGLIGYVNGASVTIENCVTDVALTGTGTDQLGGMIGYIGYASSAAFENSAVLGDVAAGSSSGRGGGFIGSITSVSGTITLKNSFLGAKVTGGKKGGIAYVASGTPSVTVSDTFYYDKEKNPDSSAYSPFEMLPKSSGAATLNGTAVGKTTAEFGELVLEGFVSDSTGGYPVPAWTADLAESGRSLTVTAPGAKAVTLSGDHVLSAQGETDANGVPASGRFAIEGISTGVYTYSATSGTADRGDATGKLVVGKIRENSKTIVLPEKVPTYAVVLAVTPVHAEVTLSRGTSAGGETVTASSSENGAWTYELEAGDYYYTAAAFGYESGTGTFQVSQADRIEISLVGETTSDVTFAVDAGGETASVSVKHGELVMQPKPDNALCFALPDGEYTYTVSAPGHLPKEGSFTVPGTTQLALTLEKNTAWDGTLAQSLEGEGSEQSPYLIHDGRELALLAQKVNDGDAAYSKAYVELAGDIDLGDVSWTPLGSKSVNPFMGHFDGKGYTVSGLNVEEAFGYYGFFGCLVDATVENLTVDGEVYCPEPYGRVGGLTGYARGNVVIRNCTNLATVSSLARGGEGIGGLVGGYDDNVEYQWVSVSLQIENSCNAGLIVCTGADAERKVGGLVGANKNCVQLKNSYNLAPIYAPDVWAAGLLGEAGSQTGNCYPSITDCYNTGTVTGATGKSFALYGKGTIAQSRIAGSYSLAGAAADAHAGTAVADLESIRTLAQRLGHTWPEVSEELLTESLKYSDVIAAPSGTSIPGKLTLLKDGETADPDVELICSQSADDIQSGYLQCADGAITLIKANMQNEAVTETATLRWSRDGRHFRKPVSVVIYPSASVRATIANNIANSYVGKSGDWVVFDMAAYEKLGLGEAKTSEAARQNYLDLTINALQSSSALVTDRAKAEIVLAAIGVDSTQLTALDGTVYNNAEKLRTMDLGSSYYAAPWVLLADEQGNVNLSESQIQRMVSLLTGAQGDNGLFYSIWGNEKYDDVDTTGTALAALARFYLAQEDPYGVKSSVTDFVDRALTGLSAAQGANGSYGNVNSDAMVVTGLVALGIDPGSDPRFVKNGCSLSDALMLYVNESATGFTAGYVSGEQGEKAQALATEQGFRALVALESFEERNGVRRAAVQPFNIYCASDVVGGEPVLTPAGANSVGKVEASTELPESDTNVTVVFTVLPDESSSWLASSVTMPEGSSVAHLLQKAFADADMTCDGLSDGYIKSITKGAVTLAQFDRGPNSGWMFKVNGKMPSVGIDDCILKTGDQVVFYYTDDWSRESGTDDWGAGGTTVTAPSATLTPKASVDADGNATASVTAAEVKSAAAAGGQVVIIPADADGADSVGVTLANGAAQALADAKVGVSVQTAVGSVALTAAGAQQLAAEGGEVRFSLARETSAAEETDTFTVEVKVGSRTLETIDGGIRVNLPAGTSSVWAVVAAVQTDGSLAVIPKSAVDKTGAKALLDGTATLCVIDSPRAFSDVREGDWFESNVAFAVARGLFQGVSETQFAPNDPMTRAMFVTVVHRLEGLPAGGEGRFDDVPAETWYFEAVNWAAENGIVDGKGDGFLPEDFITRQELAVMMFRYANTLGMDRSESAELSRFSDGEKTADWAREAMQWAVGSWLVTGREGAVLDPTGTASRAEVATMLQRLIQALLK</sequence>
<feature type="domain" description="SLH" evidence="3">
    <location>
        <begin position="1762"/>
        <end position="1820"/>
    </location>
</feature>
<keyword evidence="2" id="KW-0732">Signal</keyword>
<proteinExistence type="predicted"/>
<keyword evidence="1" id="KW-0677">Repeat</keyword>
<accession>A0A926DEK2</accession>
<dbReference type="InterPro" id="IPR008930">
    <property type="entry name" value="Terpenoid_cyclase/PrenylTrfase"/>
</dbReference>
<dbReference type="Gene3D" id="1.50.10.20">
    <property type="match status" value="1"/>
</dbReference>
<dbReference type="SUPFAM" id="SSF51126">
    <property type="entry name" value="Pectin lyase-like"/>
    <property type="match status" value="1"/>
</dbReference>
<keyword evidence="5" id="KW-1185">Reference proteome</keyword>
<dbReference type="InterPro" id="IPR027954">
    <property type="entry name" value="Transcobalamin-like_C"/>
</dbReference>
<dbReference type="InterPro" id="IPR001119">
    <property type="entry name" value="SLH_dom"/>
</dbReference>
<dbReference type="Gene3D" id="2.170.130.30">
    <property type="match status" value="1"/>
</dbReference>
<feature type="domain" description="SLH" evidence="3">
    <location>
        <begin position="1697"/>
        <end position="1759"/>
    </location>
</feature>
<organism evidence="4 5">
    <name type="scientific">Feifania hominis</name>
    <dbReference type="NCBI Taxonomy" id="2763660"/>
    <lineage>
        <taxon>Bacteria</taxon>
        <taxon>Bacillati</taxon>
        <taxon>Bacillota</taxon>
        <taxon>Clostridia</taxon>
        <taxon>Eubacteriales</taxon>
        <taxon>Feifaniaceae</taxon>
        <taxon>Feifania</taxon>
    </lineage>
</organism>
<evidence type="ECO:0000256" key="2">
    <source>
        <dbReference type="SAM" id="SignalP"/>
    </source>
</evidence>
<evidence type="ECO:0000259" key="3">
    <source>
        <dbReference type="PROSITE" id="PS51272"/>
    </source>
</evidence>
<dbReference type="Gene3D" id="2.160.20.110">
    <property type="match status" value="2"/>
</dbReference>
<dbReference type="InterPro" id="IPR011050">
    <property type="entry name" value="Pectin_lyase_fold/virulence"/>
</dbReference>
<dbReference type="PROSITE" id="PS51272">
    <property type="entry name" value="SLH"/>
    <property type="match status" value="3"/>
</dbReference>
<evidence type="ECO:0000256" key="1">
    <source>
        <dbReference type="ARBA" id="ARBA00022737"/>
    </source>
</evidence>
<dbReference type="Proteomes" id="UP000620366">
    <property type="component" value="Unassembled WGS sequence"/>
</dbReference>
<feature type="domain" description="SLH" evidence="3">
    <location>
        <begin position="1638"/>
        <end position="1696"/>
    </location>
</feature>
<dbReference type="Pfam" id="PF14478">
    <property type="entry name" value="DUF4430"/>
    <property type="match status" value="1"/>
</dbReference>
<evidence type="ECO:0000313" key="4">
    <source>
        <dbReference type="EMBL" id="MBC8536407.1"/>
    </source>
</evidence>
<feature type="signal peptide" evidence="2">
    <location>
        <begin position="1"/>
        <end position="25"/>
    </location>
</feature>
<dbReference type="EMBL" id="JACRSP010000002">
    <property type="protein sequence ID" value="MBC8536407.1"/>
    <property type="molecule type" value="Genomic_DNA"/>
</dbReference>
<dbReference type="SUPFAM" id="SSF48239">
    <property type="entry name" value="Terpenoid cyclases/Protein prenyltransferases"/>
    <property type="match status" value="1"/>
</dbReference>
<comment type="caution">
    <text evidence="4">The sequence shown here is derived from an EMBL/GenBank/DDBJ whole genome shotgun (WGS) entry which is preliminary data.</text>
</comment>